<proteinExistence type="predicted"/>
<sequence>MAAPSSFDAVRGTCLDAAWVSQTAAALRTTPPYVDPFGRDPTQAMKRFYPWLRPALTKARYNFTDPRQFPSNTNNNVVEPFSSTCLNATAGETLHGVGETVNMTDGRQIHQGRFQNTLILEWSGWSSHMLTTSVASIILQEVIGYDVSIYKTAGDDGAATERMSSVGKGICKPTIFNAEVWKTSAQAQLDVFANETQNDLNGYMGRSGWFTLVANLNEAWKGQLSTQGNFERPYSADFWQEYTRTNDLVNFYSISKHPNRSDYAKTSECPDGNFGCLNGCAKSDACTVAESRGNTCMLVAMINPSSYPGYLEAVLSNHNIPAYFCHSGQTGVENLVANAIETNNSLTFYHFEPDVFHSNYEGLIVRIALPYTEMQSKSQAQSTLSYGENGYGNPTTNPVTVDFPSETLLEYWANIMSQDSTLTNFAWFFAITDNDMAHMLRTLSAINANSTPPPHHNAPFAAACQWVKANYNIWKNWLSELPSCTFHDFVTYSINANSSNAYRIITFAWTSPDPSDTSLPLVCDGGITALPSTMTTSRSTEWLAANFDVWSHWVHTKPFCDASFYAYMLSDCDDQATRTATFFWLLPQPHDNDMSMECIAGDMSLPQTTSIYCDYVPLTSSMYMIVAGIATVVLAFLVACLAILTIYRDAPVIKRSQGPLLMTMVVGGICFCMYIPLGAGPPTGYRCGLRPVLLVVGYTLVFGSLLVKGLRVYWVFFNKSLKKITVPLAKIAKILLAMLAVDVALLFVWYIVDFPKPKTTIAEAVQFPGQVDHVTCDSSNFLFSMLILFWKALIMLGGMYVSYLVRNAGADFQESIWIFGSTCVVCVCAILLLPLAFIASLPPLASYVTESLLIVVGTVAVMALMLGPKFHRLHEHHKFSRHMTQSTKSDSSSVAASLSAGRLAKASSRTAMSSSSFHVPTQKKMSHLPAKPTA</sequence>
<dbReference type="Pfam" id="PF00003">
    <property type="entry name" value="7tm_3"/>
    <property type="match status" value="1"/>
</dbReference>
<protein>
    <submittedName>
        <fullName evidence="13">Aste57867_8905 protein</fullName>
    </submittedName>
</protein>
<comment type="subcellular location">
    <subcellularLocation>
        <location evidence="1">Membrane</location>
        <topology evidence="1">Multi-pass membrane protein</topology>
    </subcellularLocation>
</comment>
<dbReference type="Proteomes" id="UP000332933">
    <property type="component" value="Unassembled WGS sequence"/>
</dbReference>
<feature type="region of interest" description="Disordered" evidence="9">
    <location>
        <begin position="905"/>
        <end position="934"/>
    </location>
</feature>
<feature type="transmembrane region" description="Helical" evidence="10">
    <location>
        <begin position="816"/>
        <end position="838"/>
    </location>
</feature>
<evidence type="ECO:0000256" key="10">
    <source>
        <dbReference type="SAM" id="Phobius"/>
    </source>
</evidence>
<dbReference type="PANTHER" id="PTHR10519:SF20">
    <property type="entry name" value="G-PROTEIN COUPLED RECEPTOR 156-RELATED"/>
    <property type="match status" value="1"/>
</dbReference>
<dbReference type="CDD" id="cd15047">
    <property type="entry name" value="7tmC_GABA-B-like"/>
    <property type="match status" value="1"/>
</dbReference>
<evidence type="ECO:0000256" key="3">
    <source>
        <dbReference type="ARBA" id="ARBA00022989"/>
    </source>
</evidence>
<feature type="transmembrane region" description="Helical" evidence="10">
    <location>
        <begin position="731"/>
        <end position="752"/>
    </location>
</feature>
<evidence type="ECO:0000256" key="4">
    <source>
        <dbReference type="ARBA" id="ARBA00023040"/>
    </source>
</evidence>
<keyword evidence="14" id="KW-1185">Reference proteome</keyword>
<dbReference type="GO" id="GO:0004965">
    <property type="term" value="F:G protein-coupled GABA receptor activity"/>
    <property type="evidence" value="ECO:0007669"/>
    <property type="project" value="InterPro"/>
</dbReference>
<feature type="transmembrane region" description="Helical" evidence="10">
    <location>
        <begin position="781"/>
        <end position="804"/>
    </location>
</feature>
<feature type="domain" description="G-protein coupled receptors family 3 profile" evidence="11">
    <location>
        <begin position="622"/>
        <end position="873"/>
    </location>
</feature>
<keyword evidence="8" id="KW-0807">Transducer</keyword>
<reference evidence="12" key="2">
    <citation type="submission" date="2019-06" db="EMBL/GenBank/DDBJ databases">
        <title>Genomics analysis of Aphanomyces spp. identifies a new class of oomycete effector associated with host adaptation.</title>
        <authorList>
            <person name="Gaulin E."/>
        </authorList>
    </citation>
    <scope>NUCLEOTIDE SEQUENCE</scope>
    <source>
        <strain evidence="12">CBS 578.67</strain>
    </source>
</reference>
<evidence type="ECO:0000256" key="6">
    <source>
        <dbReference type="ARBA" id="ARBA00023170"/>
    </source>
</evidence>
<dbReference type="OrthoDB" id="2129233at2759"/>
<name>A0A485KLV6_9STRA</name>
<organism evidence="13 14">
    <name type="scientific">Aphanomyces stellatus</name>
    <dbReference type="NCBI Taxonomy" id="120398"/>
    <lineage>
        <taxon>Eukaryota</taxon>
        <taxon>Sar</taxon>
        <taxon>Stramenopiles</taxon>
        <taxon>Oomycota</taxon>
        <taxon>Saprolegniomycetes</taxon>
        <taxon>Saprolegniales</taxon>
        <taxon>Verrucalvaceae</taxon>
        <taxon>Aphanomyces</taxon>
    </lineage>
</organism>
<accession>A0A485KLV6</accession>
<keyword evidence="3 10" id="KW-1133">Transmembrane helix</keyword>
<evidence type="ECO:0000256" key="2">
    <source>
        <dbReference type="ARBA" id="ARBA00022692"/>
    </source>
</evidence>
<evidence type="ECO:0000256" key="1">
    <source>
        <dbReference type="ARBA" id="ARBA00004141"/>
    </source>
</evidence>
<dbReference type="AlphaFoldDB" id="A0A485KLV6"/>
<dbReference type="GO" id="GO:0038039">
    <property type="term" value="C:G protein-coupled receptor heterodimeric complex"/>
    <property type="evidence" value="ECO:0007669"/>
    <property type="project" value="TreeGrafter"/>
</dbReference>
<dbReference type="EMBL" id="CAADRA010005138">
    <property type="protein sequence ID" value="VFT85789.1"/>
    <property type="molecule type" value="Genomic_DNA"/>
</dbReference>
<dbReference type="EMBL" id="VJMH01005117">
    <property type="protein sequence ID" value="KAF0700569.1"/>
    <property type="molecule type" value="Genomic_DNA"/>
</dbReference>
<evidence type="ECO:0000313" key="14">
    <source>
        <dbReference type="Proteomes" id="UP000332933"/>
    </source>
</evidence>
<evidence type="ECO:0000256" key="9">
    <source>
        <dbReference type="SAM" id="MobiDB-lite"/>
    </source>
</evidence>
<evidence type="ECO:0000256" key="8">
    <source>
        <dbReference type="ARBA" id="ARBA00023224"/>
    </source>
</evidence>
<evidence type="ECO:0000259" key="11">
    <source>
        <dbReference type="PROSITE" id="PS50259"/>
    </source>
</evidence>
<dbReference type="InterPro" id="IPR017978">
    <property type="entry name" value="GPCR_3_C"/>
</dbReference>
<feature type="transmembrane region" description="Helical" evidence="10">
    <location>
        <begin position="844"/>
        <end position="866"/>
    </location>
</feature>
<evidence type="ECO:0000313" key="12">
    <source>
        <dbReference type="EMBL" id="KAF0700569.1"/>
    </source>
</evidence>
<keyword evidence="6" id="KW-0675">Receptor</keyword>
<keyword evidence="5 10" id="KW-0472">Membrane</keyword>
<dbReference type="PANTHER" id="PTHR10519">
    <property type="entry name" value="GABA-B RECEPTOR"/>
    <property type="match status" value="1"/>
</dbReference>
<feature type="transmembrane region" description="Helical" evidence="10">
    <location>
        <begin position="622"/>
        <end position="647"/>
    </location>
</feature>
<dbReference type="PROSITE" id="PS50259">
    <property type="entry name" value="G_PROTEIN_RECEP_F3_4"/>
    <property type="match status" value="1"/>
</dbReference>
<evidence type="ECO:0000256" key="7">
    <source>
        <dbReference type="ARBA" id="ARBA00023180"/>
    </source>
</evidence>
<reference evidence="13 14" key="1">
    <citation type="submission" date="2019-03" db="EMBL/GenBank/DDBJ databases">
        <authorList>
            <person name="Gaulin E."/>
            <person name="Dumas B."/>
        </authorList>
    </citation>
    <scope>NUCLEOTIDE SEQUENCE [LARGE SCALE GENOMIC DNA]</scope>
    <source>
        <strain evidence="13">CBS 568.67</strain>
    </source>
</reference>
<feature type="compositionally biased region" description="Low complexity" evidence="9">
    <location>
        <begin position="905"/>
        <end position="916"/>
    </location>
</feature>
<feature type="transmembrane region" description="Helical" evidence="10">
    <location>
        <begin position="689"/>
        <end position="710"/>
    </location>
</feature>
<dbReference type="InterPro" id="IPR002455">
    <property type="entry name" value="GPCR3_GABA-B"/>
</dbReference>
<evidence type="ECO:0000313" key="13">
    <source>
        <dbReference type="EMBL" id="VFT85789.1"/>
    </source>
</evidence>
<feature type="transmembrane region" description="Helical" evidence="10">
    <location>
        <begin position="659"/>
        <end position="677"/>
    </location>
</feature>
<evidence type="ECO:0000256" key="5">
    <source>
        <dbReference type="ARBA" id="ARBA00023136"/>
    </source>
</evidence>
<keyword evidence="4" id="KW-0297">G-protein coupled receptor</keyword>
<gene>
    <name evidence="13" type="primary">Aste57867_8905</name>
    <name evidence="12" type="ORF">As57867_008870</name>
    <name evidence="13" type="ORF">ASTE57867_8905</name>
</gene>
<keyword evidence="7" id="KW-0325">Glycoprotein</keyword>
<keyword evidence="2 10" id="KW-0812">Transmembrane</keyword>